<accession>A0ABT0YT63</accession>
<dbReference type="EMBL" id="JAMKFE010000012">
    <property type="protein sequence ID" value="MCM5681499.1"/>
    <property type="molecule type" value="Genomic_DNA"/>
</dbReference>
<comment type="caution">
    <text evidence="1">The sequence shown here is derived from an EMBL/GenBank/DDBJ whole genome shotgun (WGS) entry which is preliminary data.</text>
</comment>
<dbReference type="RefSeq" id="WP_251779980.1">
    <property type="nucleotide sequence ID" value="NZ_JAMKFE010000012.1"/>
</dbReference>
<keyword evidence="2" id="KW-1185">Reference proteome</keyword>
<dbReference type="Proteomes" id="UP001165541">
    <property type="component" value="Unassembled WGS sequence"/>
</dbReference>
<evidence type="ECO:0000313" key="1">
    <source>
        <dbReference type="EMBL" id="MCM5681499.1"/>
    </source>
</evidence>
<organism evidence="1 2">
    <name type="scientific">Caldimonas mangrovi</name>
    <dbReference type="NCBI Taxonomy" id="2944811"/>
    <lineage>
        <taxon>Bacteria</taxon>
        <taxon>Pseudomonadati</taxon>
        <taxon>Pseudomonadota</taxon>
        <taxon>Betaproteobacteria</taxon>
        <taxon>Burkholderiales</taxon>
        <taxon>Sphaerotilaceae</taxon>
        <taxon>Caldimonas</taxon>
    </lineage>
</organism>
<evidence type="ECO:0008006" key="3">
    <source>
        <dbReference type="Google" id="ProtNLM"/>
    </source>
</evidence>
<name>A0ABT0YT63_9BURK</name>
<sequence length="316" mass="34321">MLRAFDHRPLSWQLGVLTLLAAAASLCAVFTTAHALAAHRTLSEARAVADMAQHVGTWGSHYGGLAVHLRGVNPARAGSYLEQRVYASNAQDFQHLAGMRVNPFRLDRSALERVDAYYIKNPALIQDELAEIARLSRSRLQLRIFGTSGFTEFDAPDAFGVEALGVLKDGGRREYHVRRGELLLYARALDGTAAPSRIVSVSAPVPSVAQVLSESLPPAGWAVLAAALGAHLLLALFVKRRVVVPLERMRRYADDLSNAAITSERRVPEPDEVDAESRNELDRLALAITGLGASVHILFRKVRSRAAAPRARGAEA</sequence>
<protein>
    <recommendedName>
        <fullName evidence="3">HAMP domain-containing protein</fullName>
    </recommendedName>
</protein>
<evidence type="ECO:0000313" key="2">
    <source>
        <dbReference type="Proteomes" id="UP001165541"/>
    </source>
</evidence>
<reference evidence="1" key="1">
    <citation type="submission" date="2022-05" db="EMBL/GenBank/DDBJ databases">
        <title>Schlegelella sp. nov., isolated from mangrove soil.</title>
        <authorList>
            <person name="Liu Y."/>
            <person name="Ge X."/>
            <person name="Liu W."/>
        </authorList>
    </citation>
    <scope>NUCLEOTIDE SEQUENCE</scope>
    <source>
        <strain evidence="1">S2-27</strain>
    </source>
</reference>
<gene>
    <name evidence="1" type="ORF">M8A51_18385</name>
</gene>
<proteinExistence type="predicted"/>